<dbReference type="EMBL" id="CAJNOJ010000082">
    <property type="protein sequence ID" value="CAF1062720.1"/>
    <property type="molecule type" value="Genomic_DNA"/>
</dbReference>
<dbReference type="OrthoDB" id="10059961at2759"/>
<dbReference type="AlphaFoldDB" id="A0A814LB32"/>
<evidence type="ECO:0000313" key="4">
    <source>
        <dbReference type="EMBL" id="CAF1062720.1"/>
    </source>
</evidence>
<keyword evidence="5" id="KW-1185">Reference proteome</keyword>
<sequence length="236" mass="27011">MRVFRRRKKFGNFGGSVRDAEPLPDIVYQMGAEQAVRLVALQARGQSPDLSRHGRYAPYIVDDDPYGGGEDAGEQRSSSPLNFIANALGINRSRSRRRVPDGQGENFARPGSPAHFAHSLPGTPVQYRRRAMSPELVRSRPSSPFQFAQPERVSSPLHFAHHSRPASPVITRRLQRAQLSQQLQQAEREQREQEEMMMMMNNNYSGQFMAQYPQMQQPYYPLINSMAHQPQMYTFY</sequence>
<evidence type="ECO:0000256" key="2">
    <source>
        <dbReference type="SAM" id="MobiDB-lite"/>
    </source>
</evidence>
<evidence type="ECO:0000256" key="1">
    <source>
        <dbReference type="SAM" id="Coils"/>
    </source>
</evidence>
<comment type="caution">
    <text evidence="4">The sequence shown here is derived from an EMBL/GenBank/DDBJ whole genome shotgun (WGS) entry which is preliminary data.</text>
</comment>
<evidence type="ECO:0000313" key="3">
    <source>
        <dbReference type="EMBL" id="CAF0899589.1"/>
    </source>
</evidence>
<organism evidence="4 6">
    <name type="scientific">Adineta ricciae</name>
    <name type="common">Rotifer</name>
    <dbReference type="NCBI Taxonomy" id="249248"/>
    <lineage>
        <taxon>Eukaryota</taxon>
        <taxon>Metazoa</taxon>
        <taxon>Spiralia</taxon>
        <taxon>Gnathifera</taxon>
        <taxon>Rotifera</taxon>
        <taxon>Eurotatoria</taxon>
        <taxon>Bdelloidea</taxon>
        <taxon>Adinetida</taxon>
        <taxon>Adinetidae</taxon>
        <taxon>Adineta</taxon>
    </lineage>
</organism>
<evidence type="ECO:0000313" key="5">
    <source>
        <dbReference type="Proteomes" id="UP000663828"/>
    </source>
</evidence>
<gene>
    <name evidence="4" type="ORF">EDS130_LOCUS18004</name>
    <name evidence="3" type="ORF">XAT740_LOCUS7950</name>
</gene>
<reference evidence="4" key="1">
    <citation type="submission" date="2021-02" db="EMBL/GenBank/DDBJ databases">
        <authorList>
            <person name="Nowell W R."/>
        </authorList>
    </citation>
    <scope>NUCLEOTIDE SEQUENCE</scope>
</reference>
<protein>
    <submittedName>
        <fullName evidence="4">Uncharacterized protein</fullName>
    </submittedName>
</protein>
<proteinExistence type="predicted"/>
<dbReference type="Proteomes" id="UP000663852">
    <property type="component" value="Unassembled WGS sequence"/>
</dbReference>
<evidence type="ECO:0000313" key="6">
    <source>
        <dbReference type="Proteomes" id="UP000663852"/>
    </source>
</evidence>
<name>A0A814LB32_ADIRI</name>
<feature type="region of interest" description="Disordered" evidence="2">
    <location>
        <begin position="94"/>
        <end position="121"/>
    </location>
</feature>
<dbReference type="EMBL" id="CAJNOR010000388">
    <property type="protein sequence ID" value="CAF0899589.1"/>
    <property type="molecule type" value="Genomic_DNA"/>
</dbReference>
<accession>A0A814LB32</accession>
<feature type="coiled-coil region" evidence="1">
    <location>
        <begin position="169"/>
        <end position="203"/>
    </location>
</feature>
<keyword evidence="1" id="KW-0175">Coiled coil</keyword>
<dbReference type="Proteomes" id="UP000663828">
    <property type="component" value="Unassembled WGS sequence"/>
</dbReference>